<dbReference type="EMBL" id="QNGE01000398">
    <property type="protein sequence ID" value="KAA3680613.1"/>
    <property type="molecule type" value="Genomic_DNA"/>
</dbReference>
<dbReference type="GO" id="GO:0046961">
    <property type="term" value="F:proton-transporting ATPase activity, rotational mechanism"/>
    <property type="evidence" value="ECO:0007669"/>
    <property type="project" value="InterPro"/>
</dbReference>
<keyword evidence="5" id="KW-1185">Reference proteome</keyword>
<dbReference type="Gene3D" id="1.10.287.3240">
    <property type="match status" value="1"/>
</dbReference>
<name>A0A5J4NYK6_9TREM</name>
<sequence>ALAAMKSRMNGAQKGHRLLKKKADALTLRFRAILKKIIEVLCRRFHIPKAKQMMGEVMKEAMFSLASVKFTTAANINSLVLQNVTRAQRKVKTSKDNVAGNVDRQCFSFSRCTFASFQNLHRRSRQVTTPPQVLPHDAPVLLEFINTPKFTTQRHIKENILSTKPLFLAYELTGLSGGGQQIDRLKKNYTKAVDLLVELASLQASFITLDEVIKATNRRVNAIEFVIIPRIDRTLKYISQELDEREREEFFRLKKVQDKKKRAAARKELELKSKGFKLVSTEQAPNILTANSDEDQILF</sequence>
<evidence type="ECO:0000313" key="5">
    <source>
        <dbReference type="Proteomes" id="UP000324629"/>
    </source>
</evidence>
<organism evidence="4 5">
    <name type="scientific">Paragonimus westermani</name>
    <dbReference type="NCBI Taxonomy" id="34504"/>
    <lineage>
        <taxon>Eukaryota</taxon>
        <taxon>Metazoa</taxon>
        <taxon>Spiralia</taxon>
        <taxon>Lophotrochozoa</taxon>
        <taxon>Platyhelminthes</taxon>
        <taxon>Trematoda</taxon>
        <taxon>Digenea</taxon>
        <taxon>Plagiorchiida</taxon>
        <taxon>Troglotremata</taxon>
        <taxon>Troglotrematidae</taxon>
        <taxon>Paragonimus</taxon>
    </lineage>
</organism>
<dbReference type="NCBIfam" id="TIGR00309">
    <property type="entry name" value="V_ATPase_subD"/>
    <property type="match status" value="1"/>
</dbReference>
<evidence type="ECO:0000256" key="3">
    <source>
        <dbReference type="ARBA" id="ARBA00023065"/>
    </source>
</evidence>
<gene>
    <name evidence="4" type="ORF">DEA37_0014981</name>
</gene>
<dbReference type="InterPro" id="IPR002699">
    <property type="entry name" value="V_ATPase_D"/>
</dbReference>
<dbReference type="Proteomes" id="UP000324629">
    <property type="component" value="Unassembled WGS sequence"/>
</dbReference>
<comment type="similarity">
    <text evidence="1">Belongs to the V-ATPase D subunit family.</text>
</comment>
<keyword evidence="3" id="KW-0406">Ion transport</keyword>
<proteinExistence type="inferred from homology"/>
<dbReference type="AlphaFoldDB" id="A0A5J4NYK6"/>
<dbReference type="PANTHER" id="PTHR11671">
    <property type="entry name" value="V-TYPE ATP SYNTHASE SUBUNIT D"/>
    <property type="match status" value="1"/>
</dbReference>
<reference evidence="4 5" key="1">
    <citation type="journal article" date="2019" name="Gigascience">
        <title>Whole-genome sequence of the oriental lung fluke Paragonimus westermani.</title>
        <authorList>
            <person name="Oey H."/>
            <person name="Zakrzewski M."/>
            <person name="Narain K."/>
            <person name="Devi K.R."/>
            <person name="Agatsuma T."/>
            <person name="Nawaratna S."/>
            <person name="Gobert G.N."/>
            <person name="Jones M.K."/>
            <person name="Ragan M.A."/>
            <person name="McManus D.P."/>
            <person name="Krause L."/>
        </authorList>
    </citation>
    <scope>NUCLEOTIDE SEQUENCE [LARGE SCALE GENOMIC DNA]</scope>
    <source>
        <strain evidence="4 5">IND2009</strain>
    </source>
</reference>
<comment type="caution">
    <text evidence="4">The sequence shown here is derived from an EMBL/GenBank/DDBJ whole genome shotgun (WGS) entry which is preliminary data.</text>
</comment>
<feature type="non-terminal residue" evidence="4">
    <location>
        <position position="1"/>
    </location>
</feature>
<keyword evidence="2" id="KW-0813">Transport</keyword>
<evidence type="ECO:0000256" key="1">
    <source>
        <dbReference type="ARBA" id="ARBA00005850"/>
    </source>
</evidence>
<accession>A0A5J4NYK6</accession>
<evidence type="ECO:0000256" key="2">
    <source>
        <dbReference type="ARBA" id="ARBA00022448"/>
    </source>
</evidence>
<evidence type="ECO:0000313" key="4">
    <source>
        <dbReference type="EMBL" id="KAA3680613.1"/>
    </source>
</evidence>
<protein>
    <submittedName>
        <fullName evidence="4">V-type H+-transporting ATPase subunit D</fullName>
    </submittedName>
</protein>
<dbReference type="Pfam" id="PF01813">
    <property type="entry name" value="ATP-synt_D"/>
    <property type="match status" value="1"/>
</dbReference>